<feature type="chain" id="PRO_5020933915" evidence="1">
    <location>
        <begin position="20"/>
        <end position="190"/>
    </location>
</feature>
<organism evidence="2 3">
    <name type="scientific">Ferrimonas aestuarii</name>
    <dbReference type="NCBI Taxonomy" id="2569539"/>
    <lineage>
        <taxon>Bacteria</taxon>
        <taxon>Pseudomonadati</taxon>
        <taxon>Pseudomonadota</taxon>
        <taxon>Gammaproteobacteria</taxon>
        <taxon>Alteromonadales</taxon>
        <taxon>Ferrimonadaceae</taxon>
        <taxon>Ferrimonas</taxon>
    </lineage>
</organism>
<comment type="caution">
    <text evidence="2">The sequence shown here is derived from an EMBL/GenBank/DDBJ whole genome shotgun (WGS) entry which is preliminary data.</text>
</comment>
<name>A0A4U1BPT6_9GAMM</name>
<feature type="signal peptide" evidence="1">
    <location>
        <begin position="1"/>
        <end position="19"/>
    </location>
</feature>
<evidence type="ECO:0000313" key="2">
    <source>
        <dbReference type="EMBL" id="TKB56134.1"/>
    </source>
</evidence>
<sequence>MKFLTTLSIGLLFSGVAIADTELDINKLEYQHQGDKYPPVLFVTNIEDQELKSTFESFQAFEKLDKDSIGLPIGIRVLKAVRTKRDGANLSSGLLAATTLGIIPVVSNTEFKVVYQVFLQGKEISNYEYIIESTEVGSMWSNGGVADGRDSKPSEQLFIEKTVPHFLNDLIEDDEAQATFAEYREYFGES</sequence>
<keyword evidence="3" id="KW-1185">Reference proteome</keyword>
<gene>
    <name evidence="2" type="ORF">FCL42_07925</name>
</gene>
<dbReference type="EMBL" id="SWCJ01000004">
    <property type="protein sequence ID" value="TKB56134.1"/>
    <property type="molecule type" value="Genomic_DNA"/>
</dbReference>
<proteinExistence type="predicted"/>
<protein>
    <submittedName>
        <fullName evidence="2">Uncharacterized protein</fullName>
    </submittedName>
</protein>
<dbReference type="RefSeq" id="WP_136862863.1">
    <property type="nucleotide sequence ID" value="NZ_SWCJ01000004.1"/>
</dbReference>
<dbReference type="OrthoDB" id="6316059at2"/>
<evidence type="ECO:0000313" key="3">
    <source>
        <dbReference type="Proteomes" id="UP000305675"/>
    </source>
</evidence>
<accession>A0A4U1BPT6</accession>
<evidence type="ECO:0000256" key="1">
    <source>
        <dbReference type="SAM" id="SignalP"/>
    </source>
</evidence>
<reference evidence="2 3" key="1">
    <citation type="submission" date="2019-04" db="EMBL/GenBank/DDBJ databases">
        <authorList>
            <person name="Hwang J.C."/>
        </authorList>
    </citation>
    <scope>NUCLEOTIDE SEQUENCE [LARGE SCALE GENOMIC DNA]</scope>
    <source>
        <strain evidence="2 3">IMCC35002</strain>
    </source>
</reference>
<dbReference type="AlphaFoldDB" id="A0A4U1BPT6"/>
<dbReference type="Proteomes" id="UP000305675">
    <property type="component" value="Unassembled WGS sequence"/>
</dbReference>
<keyword evidence="1" id="KW-0732">Signal</keyword>